<dbReference type="OrthoDB" id="362458at2759"/>
<feature type="signal peptide" evidence="1">
    <location>
        <begin position="1"/>
        <end position="20"/>
    </location>
</feature>
<dbReference type="OMA" id="CKCENIV"/>
<dbReference type="RefSeq" id="XP_009690004.1">
    <property type="nucleotide sequence ID" value="XM_009691709.1"/>
</dbReference>
<dbReference type="Proteomes" id="UP000003786">
    <property type="component" value="Chromosome 1"/>
</dbReference>
<keyword evidence="1" id="KW-0732">Signal</keyword>
<gene>
    <name evidence="2" type="ORF">TOT_010001370</name>
</gene>
<dbReference type="eggNOG" id="ENOG502TN28">
    <property type="taxonomic scope" value="Eukaryota"/>
</dbReference>
<dbReference type="EMBL" id="AP011946">
    <property type="protein sequence ID" value="BAM39703.1"/>
    <property type="molecule type" value="Genomic_DNA"/>
</dbReference>
<sequence length="174" mass="19468">MARIGQILLIFVLNLFFCECDNLILDLSPSASSEGTQRINIKIYYIDGLACRKFNPTLKNRITKVVDGSREIWKGGAAECTGAILYPETGQGKLLHLFLEKGKSAEHKYYSRDGDLWKEINPVTYRTLMDEFTPKETQARDPAKATGKKKAGSYSVPSLLCTIIIPALVFTHVH</sequence>
<proteinExistence type="predicted"/>
<organism evidence="2 3">
    <name type="scientific">Theileria orientalis strain Shintoku</name>
    <dbReference type="NCBI Taxonomy" id="869250"/>
    <lineage>
        <taxon>Eukaryota</taxon>
        <taxon>Sar</taxon>
        <taxon>Alveolata</taxon>
        <taxon>Apicomplexa</taxon>
        <taxon>Aconoidasida</taxon>
        <taxon>Piroplasmida</taxon>
        <taxon>Theileriidae</taxon>
        <taxon>Theileria</taxon>
    </lineage>
</organism>
<protein>
    <recommendedName>
        <fullName evidence="4">Signal peptide containing protein</fullName>
    </recommendedName>
</protein>
<dbReference type="VEuPathDB" id="PiroplasmaDB:TOT_010001370"/>
<evidence type="ECO:0000313" key="2">
    <source>
        <dbReference type="EMBL" id="BAM39703.1"/>
    </source>
</evidence>
<evidence type="ECO:0000313" key="3">
    <source>
        <dbReference type="Proteomes" id="UP000003786"/>
    </source>
</evidence>
<accession>J4C7V6</accession>
<reference evidence="2 3" key="1">
    <citation type="journal article" date="2012" name="MBio">
        <title>Comparative genome analysis of three eukaryotic parasites with differing abilities to transform leukocytes reveals key mediators of Theileria-induced leukocyte transformation.</title>
        <authorList>
            <person name="Hayashida K."/>
            <person name="Hara Y."/>
            <person name="Abe T."/>
            <person name="Yamasaki C."/>
            <person name="Toyoda A."/>
            <person name="Kosuge T."/>
            <person name="Suzuki Y."/>
            <person name="Sato Y."/>
            <person name="Kawashima S."/>
            <person name="Katayama T."/>
            <person name="Wakaguri H."/>
            <person name="Inoue N."/>
            <person name="Homma K."/>
            <person name="Tada-Umezaki M."/>
            <person name="Yagi Y."/>
            <person name="Fujii Y."/>
            <person name="Habara T."/>
            <person name="Kanehisa M."/>
            <person name="Watanabe H."/>
            <person name="Ito K."/>
            <person name="Gojobori T."/>
            <person name="Sugawara H."/>
            <person name="Imanishi T."/>
            <person name="Weir W."/>
            <person name="Gardner M."/>
            <person name="Pain A."/>
            <person name="Shiels B."/>
            <person name="Hattori M."/>
            <person name="Nene V."/>
            <person name="Sugimoto C."/>
        </authorList>
    </citation>
    <scope>NUCLEOTIDE SEQUENCE [LARGE SCALE GENOMIC DNA]</scope>
    <source>
        <strain evidence="2 3">Shintoku</strain>
    </source>
</reference>
<dbReference type="AlphaFoldDB" id="J4C7V6"/>
<feature type="chain" id="PRO_5003777872" description="Signal peptide containing protein" evidence="1">
    <location>
        <begin position="21"/>
        <end position="174"/>
    </location>
</feature>
<dbReference type="KEGG" id="tot:TOT_010001370"/>
<name>J4C7V6_THEOR</name>
<keyword evidence="3" id="KW-1185">Reference proteome</keyword>
<evidence type="ECO:0000256" key="1">
    <source>
        <dbReference type="SAM" id="SignalP"/>
    </source>
</evidence>
<evidence type="ECO:0008006" key="4">
    <source>
        <dbReference type="Google" id="ProtNLM"/>
    </source>
</evidence>
<dbReference type="GeneID" id="20714169"/>